<proteinExistence type="predicted"/>
<dbReference type="OrthoDB" id="2963463at2"/>
<feature type="transmembrane region" description="Helical" evidence="1">
    <location>
        <begin position="36"/>
        <end position="54"/>
    </location>
</feature>
<reference evidence="2 3" key="1">
    <citation type="submission" date="2018-07" db="EMBL/GenBank/DDBJ databases">
        <title>Genomic Encyclopedia of Type Strains, Phase IV (KMG-IV): sequencing the most valuable type-strain genomes for metagenomic binning, comparative biology and taxonomic classification.</title>
        <authorList>
            <person name="Goeker M."/>
        </authorList>
    </citation>
    <scope>NUCLEOTIDE SEQUENCE [LARGE SCALE GENOMIC DNA]</scope>
    <source>
        <strain evidence="2 3">DSM 27696</strain>
    </source>
</reference>
<feature type="transmembrane region" description="Helical" evidence="1">
    <location>
        <begin position="12"/>
        <end position="30"/>
    </location>
</feature>
<dbReference type="RefSeq" id="WP_114353504.1">
    <property type="nucleotide sequence ID" value="NZ_QPJJ01000010.1"/>
</dbReference>
<protein>
    <submittedName>
        <fullName evidence="2">Uncharacterized protein</fullName>
    </submittedName>
</protein>
<gene>
    <name evidence="2" type="ORF">DFR57_11056</name>
</gene>
<keyword evidence="1" id="KW-0812">Transmembrane</keyword>
<dbReference type="EMBL" id="QPJJ01000010">
    <property type="protein sequence ID" value="RCW65839.1"/>
    <property type="molecule type" value="Genomic_DNA"/>
</dbReference>
<dbReference type="Proteomes" id="UP000252585">
    <property type="component" value="Unassembled WGS sequence"/>
</dbReference>
<organism evidence="2 3">
    <name type="scientific">Saliterribacillus persicus</name>
    <dbReference type="NCBI Taxonomy" id="930114"/>
    <lineage>
        <taxon>Bacteria</taxon>
        <taxon>Bacillati</taxon>
        <taxon>Bacillota</taxon>
        <taxon>Bacilli</taxon>
        <taxon>Bacillales</taxon>
        <taxon>Bacillaceae</taxon>
        <taxon>Saliterribacillus</taxon>
    </lineage>
</organism>
<sequence>MNKTVSFKESRIIGTSLLLFGMGFLMSVVPDISTPLILFNFVLAAIATVLFYVFWKKYRHQSKRYFSLLSYVMIIETGIFASIPLLRVYDSGFVFWFGIVMLITMVLLPYLFAKEIAFGIQKPAKSKLGKIYLIFALLIIGFGSSVYTVSLSTSDPDANVIAIFAFLCALLLFFIAPVFLIKQENMDEIVNE</sequence>
<keyword evidence="1" id="KW-1133">Transmembrane helix</keyword>
<dbReference type="AlphaFoldDB" id="A0A368XDW2"/>
<feature type="transmembrane region" description="Helical" evidence="1">
    <location>
        <begin position="161"/>
        <end position="181"/>
    </location>
</feature>
<keyword evidence="1" id="KW-0472">Membrane</keyword>
<evidence type="ECO:0000256" key="1">
    <source>
        <dbReference type="SAM" id="Phobius"/>
    </source>
</evidence>
<feature type="transmembrane region" description="Helical" evidence="1">
    <location>
        <begin position="131"/>
        <end position="149"/>
    </location>
</feature>
<name>A0A368XDW2_9BACI</name>
<comment type="caution">
    <text evidence="2">The sequence shown here is derived from an EMBL/GenBank/DDBJ whole genome shotgun (WGS) entry which is preliminary data.</text>
</comment>
<accession>A0A368XDW2</accession>
<evidence type="ECO:0000313" key="3">
    <source>
        <dbReference type="Proteomes" id="UP000252585"/>
    </source>
</evidence>
<feature type="transmembrane region" description="Helical" evidence="1">
    <location>
        <begin position="93"/>
        <end position="111"/>
    </location>
</feature>
<keyword evidence="3" id="KW-1185">Reference proteome</keyword>
<feature type="transmembrane region" description="Helical" evidence="1">
    <location>
        <begin position="66"/>
        <end position="87"/>
    </location>
</feature>
<evidence type="ECO:0000313" key="2">
    <source>
        <dbReference type="EMBL" id="RCW65839.1"/>
    </source>
</evidence>